<accession>A0ABN1KJ41</accession>
<evidence type="ECO:0000313" key="3">
    <source>
        <dbReference type="Proteomes" id="UP001500279"/>
    </source>
</evidence>
<dbReference type="InterPro" id="IPR029045">
    <property type="entry name" value="ClpP/crotonase-like_dom_sf"/>
</dbReference>
<name>A0ABN1KJ41_9BURK</name>
<dbReference type="SUPFAM" id="SSF52096">
    <property type="entry name" value="ClpP/crotonase"/>
    <property type="match status" value="1"/>
</dbReference>
<dbReference type="PANTHER" id="PTHR11941">
    <property type="entry name" value="ENOYL-COA HYDRATASE-RELATED"/>
    <property type="match status" value="1"/>
</dbReference>
<keyword evidence="3" id="KW-1185">Reference proteome</keyword>
<dbReference type="InterPro" id="IPR001753">
    <property type="entry name" value="Enoyl-CoA_hydra/iso"/>
</dbReference>
<dbReference type="Pfam" id="PF00378">
    <property type="entry name" value="ECH_1"/>
    <property type="match status" value="1"/>
</dbReference>
<protein>
    <submittedName>
        <fullName evidence="2">Enoyl-CoA hydratase-related protein</fullName>
    </submittedName>
</protein>
<dbReference type="EMBL" id="BAAAEW010000047">
    <property type="protein sequence ID" value="GAA0768401.1"/>
    <property type="molecule type" value="Genomic_DNA"/>
</dbReference>
<proteinExistence type="predicted"/>
<gene>
    <name evidence="2" type="ORF">GCM10009107_58190</name>
</gene>
<feature type="compositionally biased region" description="Basic and acidic residues" evidence="1">
    <location>
        <begin position="241"/>
        <end position="257"/>
    </location>
</feature>
<evidence type="ECO:0000313" key="2">
    <source>
        <dbReference type="EMBL" id="GAA0768401.1"/>
    </source>
</evidence>
<feature type="compositionally biased region" description="Pro residues" evidence="1">
    <location>
        <begin position="263"/>
        <end position="273"/>
    </location>
</feature>
<organism evidence="2 3">
    <name type="scientific">Ideonella azotifigens</name>
    <dbReference type="NCBI Taxonomy" id="513160"/>
    <lineage>
        <taxon>Bacteria</taxon>
        <taxon>Pseudomonadati</taxon>
        <taxon>Pseudomonadota</taxon>
        <taxon>Betaproteobacteria</taxon>
        <taxon>Burkholderiales</taxon>
        <taxon>Sphaerotilaceae</taxon>
        <taxon>Ideonella</taxon>
    </lineage>
</organism>
<dbReference type="RefSeq" id="WP_231010197.1">
    <property type="nucleotide sequence ID" value="NZ_BAAAEW010000047.1"/>
</dbReference>
<reference evidence="2 3" key="1">
    <citation type="journal article" date="2019" name="Int. J. Syst. Evol. Microbiol.">
        <title>The Global Catalogue of Microorganisms (GCM) 10K type strain sequencing project: providing services to taxonomists for standard genome sequencing and annotation.</title>
        <authorList>
            <consortium name="The Broad Institute Genomics Platform"/>
            <consortium name="The Broad Institute Genome Sequencing Center for Infectious Disease"/>
            <person name="Wu L."/>
            <person name="Ma J."/>
        </authorList>
    </citation>
    <scope>NUCLEOTIDE SEQUENCE [LARGE SCALE GENOMIC DNA]</scope>
    <source>
        <strain evidence="2 3">JCM 15503</strain>
    </source>
</reference>
<dbReference type="CDD" id="cd06558">
    <property type="entry name" value="crotonase-like"/>
    <property type="match status" value="1"/>
</dbReference>
<dbReference type="PANTHER" id="PTHR11941:SF54">
    <property type="entry name" value="ENOYL-COA HYDRATASE, MITOCHONDRIAL"/>
    <property type="match status" value="1"/>
</dbReference>
<evidence type="ECO:0000256" key="1">
    <source>
        <dbReference type="SAM" id="MobiDB-lite"/>
    </source>
</evidence>
<sequence length="273" mass="29708">MTGQVHFLPADAQGVARVVFDHPGKLNALNAQMWRELRTGFDALATQPQVRVLLLQGAGGAFVAGGDIEEFPAFRFQADTLAHFHEELVAPALEAMWWCDLPMVAQIEGACVGGGLEIAACCDLRLCGEASRFGVPIAKLGFPMAPREIEIVARVIGETVLRELLLEARVLNAQEARERGLVTRVLPDALVADEALRCARQIARLSPQAMKLNKQALRRFASGPPSQRAEREPHYAYAPSAEHREGLAAFNEKRPARFDAPAQEPPPSSESSS</sequence>
<feature type="region of interest" description="Disordered" evidence="1">
    <location>
        <begin position="221"/>
        <end position="273"/>
    </location>
</feature>
<dbReference type="Gene3D" id="3.90.226.10">
    <property type="entry name" value="2-enoyl-CoA Hydratase, Chain A, domain 1"/>
    <property type="match status" value="1"/>
</dbReference>
<dbReference type="Proteomes" id="UP001500279">
    <property type="component" value="Unassembled WGS sequence"/>
</dbReference>
<comment type="caution">
    <text evidence="2">The sequence shown here is derived from an EMBL/GenBank/DDBJ whole genome shotgun (WGS) entry which is preliminary data.</text>
</comment>